<dbReference type="AlphaFoldDB" id="A0A140L666"/>
<dbReference type="InterPro" id="IPR029062">
    <property type="entry name" value="Class_I_gatase-like"/>
</dbReference>
<dbReference type="PROSITE" id="PS51273">
    <property type="entry name" value="GATASE_TYPE_1"/>
    <property type="match status" value="1"/>
</dbReference>
<dbReference type="PANTHER" id="PTHR43235">
    <property type="entry name" value="GLUTAMINE AMIDOTRANSFERASE PB2B2.05-RELATED"/>
    <property type="match status" value="1"/>
</dbReference>
<gene>
    <name evidence="1" type="ORF">AN618_17130</name>
</gene>
<dbReference type="InterPro" id="IPR044668">
    <property type="entry name" value="PuuD-like"/>
</dbReference>
<dbReference type="EC" id="2.4.2.-" evidence="1"/>
<keyword evidence="1" id="KW-0808">Transferase</keyword>
<dbReference type="GO" id="GO:0006598">
    <property type="term" value="P:polyamine catabolic process"/>
    <property type="evidence" value="ECO:0007669"/>
    <property type="project" value="TreeGrafter"/>
</dbReference>
<dbReference type="PATRIC" id="fig|520764.3.peg.1842"/>
<dbReference type="InParanoid" id="A0A140L666"/>
<keyword evidence="2" id="KW-1185">Reference proteome</keyword>
<dbReference type="SUPFAM" id="SSF52317">
    <property type="entry name" value="Class I glutamine amidotransferase-like"/>
    <property type="match status" value="1"/>
</dbReference>
<dbReference type="PANTHER" id="PTHR43235:SF1">
    <property type="entry name" value="GLUTAMINE AMIDOTRANSFERASE PB2B2.05-RELATED"/>
    <property type="match status" value="1"/>
</dbReference>
<dbReference type="EMBL" id="LOED01000022">
    <property type="protein sequence ID" value="KXG76041.1"/>
    <property type="molecule type" value="Genomic_DNA"/>
</dbReference>
<evidence type="ECO:0000313" key="1">
    <source>
        <dbReference type="EMBL" id="KXG76041.1"/>
    </source>
</evidence>
<dbReference type="GO" id="GO:0005829">
    <property type="term" value="C:cytosol"/>
    <property type="evidence" value="ECO:0007669"/>
    <property type="project" value="TreeGrafter"/>
</dbReference>
<dbReference type="InterPro" id="IPR011697">
    <property type="entry name" value="Peptidase_C26"/>
</dbReference>
<accession>A0A140L666</accession>
<sequence>MRPLIAITCSFADEKIFLNRGYYEAVEKAGGIPVGVAPLRDKDVLSNLLDRVDGLLLSGGPDVDPRHFGENPRPGLGEVNPLRDEAEIFLCREAVKRRKPVLGICRGVQLINIALGGTVYQDIGSEMEKPLKHRQEAPRWYASHDVNVSKDSLLYRILESDLVPVNSFHHQAVKDVAEILKPVAFSQDGVVEAVEGASGEFFLLGVQWHPEEMWREYPLQLKLFEALVDAARMK</sequence>
<dbReference type="CDD" id="cd01745">
    <property type="entry name" value="GATase1_2"/>
    <property type="match status" value="1"/>
</dbReference>
<keyword evidence="1" id="KW-0328">Glycosyltransferase</keyword>
<dbReference type="GO" id="GO:0016757">
    <property type="term" value="F:glycosyltransferase activity"/>
    <property type="evidence" value="ECO:0007669"/>
    <property type="project" value="UniProtKB-KW"/>
</dbReference>
<organism evidence="1 2">
    <name type="scientific">Fervidicola ferrireducens</name>
    <dbReference type="NCBI Taxonomy" id="520764"/>
    <lineage>
        <taxon>Bacteria</taxon>
        <taxon>Bacillati</taxon>
        <taxon>Bacillota</taxon>
        <taxon>Clostridia</taxon>
        <taxon>Thermosediminibacterales</taxon>
        <taxon>Thermosediminibacteraceae</taxon>
        <taxon>Fervidicola</taxon>
    </lineage>
</organism>
<dbReference type="GO" id="GO:0033969">
    <property type="term" value="F:gamma-glutamyl-gamma-aminobutyrate hydrolase activity"/>
    <property type="evidence" value="ECO:0007669"/>
    <property type="project" value="TreeGrafter"/>
</dbReference>
<proteinExistence type="predicted"/>
<dbReference type="FunFam" id="3.40.50.880:FF:000030">
    <property type="entry name" value="Gamma-glutamyl-gamma-aminobutyrate hydrolase PuuD"/>
    <property type="match status" value="1"/>
</dbReference>
<dbReference type="Gene3D" id="3.40.50.880">
    <property type="match status" value="1"/>
</dbReference>
<dbReference type="OrthoDB" id="9813383at2"/>
<reference evidence="1 2" key="1">
    <citation type="submission" date="2015-12" db="EMBL/GenBank/DDBJ databases">
        <title>Draft genome sequnece of Fervidicola ferrireducens strain Y170.</title>
        <authorList>
            <person name="Patel B.K."/>
        </authorList>
    </citation>
    <scope>NUCLEOTIDE SEQUENCE [LARGE SCALE GENOMIC DNA]</scope>
    <source>
        <strain evidence="1 2">Y170</strain>
    </source>
</reference>
<keyword evidence="1" id="KW-0315">Glutamine amidotransferase</keyword>
<dbReference type="Pfam" id="PF07722">
    <property type="entry name" value="Peptidase_C26"/>
    <property type="match status" value="1"/>
</dbReference>
<dbReference type="RefSeq" id="WP_066353900.1">
    <property type="nucleotide sequence ID" value="NZ_LOED01000022.1"/>
</dbReference>
<dbReference type="STRING" id="520764.AN618_17130"/>
<comment type="caution">
    <text evidence="1">The sequence shown here is derived from an EMBL/GenBank/DDBJ whole genome shotgun (WGS) entry which is preliminary data.</text>
</comment>
<name>A0A140L666_9FIRM</name>
<protein>
    <submittedName>
        <fullName evidence="1">Putative glutamine amidotransferase</fullName>
        <ecNumber evidence="1">2.4.2.-</ecNumber>
    </submittedName>
</protein>
<dbReference type="Proteomes" id="UP000070427">
    <property type="component" value="Unassembled WGS sequence"/>
</dbReference>
<evidence type="ECO:0000313" key="2">
    <source>
        <dbReference type="Proteomes" id="UP000070427"/>
    </source>
</evidence>